<feature type="domain" description="FAD-binding PCMH-type" evidence="17">
    <location>
        <begin position="32"/>
        <end position="223"/>
    </location>
</feature>
<comment type="cofactor">
    <cofactor evidence="1">
        <name>FAD</name>
        <dbReference type="ChEBI" id="CHEBI:57692"/>
    </cofactor>
</comment>
<keyword evidence="7" id="KW-0132">Cell division</keyword>
<dbReference type="InterPro" id="IPR036635">
    <property type="entry name" value="MurB_C_sf"/>
</dbReference>
<dbReference type="UniPathway" id="UPA00219"/>
<dbReference type="Gene3D" id="3.30.465.10">
    <property type="match status" value="1"/>
</dbReference>
<dbReference type="InterPro" id="IPR006094">
    <property type="entry name" value="Oxid_FAD_bind_N"/>
</dbReference>
<comment type="function">
    <text evidence="2">Cell wall formation.</text>
</comment>
<evidence type="ECO:0000256" key="15">
    <source>
        <dbReference type="ARBA" id="ARBA00023316"/>
    </source>
</evidence>
<evidence type="ECO:0000313" key="18">
    <source>
        <dbReference type="EMBL" id="CAB4323160.1"/>
    </source>
</evidence>
<keyword evidence="10" id="KW-0521">NADP</keyword>
<keyword evidence="13" id="KW-0560">Oxidoreductase</keyword>
<proteinExistence type="inferred from homology"/>
<keyword evidence="8" id="KW-0285">Flavoprotein</keyword>
<dbReference type="EMBL" id="CAEMXZ010000029">
    <property type="protein sequence ID" value="CAB4323160.1"/>
    <property type="molecule type" value="Genomic_DNA"/>
</dbReference>
<keyword evidence="11" id="KW-0133">Cell shape</keyword>
<dbReference type="AlphaFoldDB" id="A0A6J7I7U7"/>
<keyword evidence="15" id="KW-0961">Cell wall biogenesis/degradation</keyword>
<evidence type="ECO:0000256" key="9">
    <source>
        <dbReference type="ARBA" id="ARBA00022827"/>
    </source>
</evidence>
<dbReference type="Pfam" id="PF01565">
    <property type="entry name" value="FAD_binding_4"/>
    <property type="match status" value="1"/>
</dbReference>
<dbReference type="GO" id="GO:0071555">
    <property type="term" value="P:cell wall organization"/>
    <property type="evidence" value="ECO:0007669"/>
    <property type="project" value="UniProtKB-KW"/>
</dbReference>
<dbReference type="PANTHER" id="PTHR21071">
    <property type="entry name" value="UDP-N-ACETYLENOLPYRUVOYLGLUCOSAMINE REDUCTASE"/>
    <property type="match status" value="1"/>
</dbReference>
<dbReference type="InterPro" id="IPR016169">
    <property type="entry name" value="FAD-bd_PCMH_sub2"/>
</dbReference>
<comment type="pathway">
    <text evidence="4">Cell wall biogenesis; peptidoglycan biosynthesis.</text>
</comment>
<evidence type="ECO:0000256" key="10">
    <source>
        <dbReference type="ARBA" id="ARBA00022857"/>
    </source>
</evidence>
<dbReference type="InterPro" id="IPR003170">
    <property type="entry name" value="MurB"/>
</dbReference>
<comment type="subcellular location">
    <subcellularLocation>
        <location evidence="3">Cytoplasm</location>
    </subcellularLocation>
</comment>
<name>A0A6J7I7U7_9ZZZZ</name>
<accession>A0A6J7I7U7</accession>
<evidence type="ECO:0000256" key="3">
    <source>
        <dbReference type="ARBA" id="ARBA00004496"/>
    </source>
</evidence>
<keyword evidence="12" id="KW-0573">Peptidoglycan synthesis</keyword>
<dbReference type="EMBL" id="CAFBNC010000012">
    <property type="protein sequence ID" value="CAB4926749.1"/>
    <property type="molecule type" value="Genomic_DNA"/>
</dbReference>
<dbReference type="InterPro" id="IPR036318">
    <property type="entry name" value="FAD-bd_PCMH-like_sf"/>
</dbReference>
<dbReference type="PROSITE" id="PS51387">
    <property type="entry name" value="FAD_PCMH"/>
    <property type="match status" value="1"/>
</dbReference>
<dbReference type="InterPro" id="IPR011601">
    <property type="entry name" value="MurB_C"/>
</dbReference>
<evidence type="ECO:0000259" key="17">
    <source>
        <dbReference type="PROSITE" id="PS51387"/>
    </source>
</evidence>
<organism evidence="19">
    <name type="scientific">freshwater metagenome</name>
    <dbReference type="NCBI Taxonomy" id="449393"/>
    <lineage>
        <taxon>unclassified sequences</taxon>
        <taxon>metagenomes</taxon>
        <taxon>ecological metagenomes</taxon>
    </lineage>
</organism>
<dbReference type="InterPro" id="IPR016166">
    <property type="entry name" value="FAD-bd_PCMH"/>
</dbReference>
<evidence type="ECO:0000256" key="1">
    <source>
        <dbReference type="ARBA" id="ARBA00001974"/>
    </source>
</evidence>
<protein>
    <recommendedName>
        <fullName evidence="5">UDP-N-acetylmuramate dehydrogenase</fullName>
        <ecNumber evidence="5">1.3.1.98</ecNumber>
    </recommendedName>
</protein>
<comment type="catalytic activity">
    <reaction evidence="16">
        <text>UDP-N-acetyl-alpha-D-muramate + NADP(+) = UDP-N-acetyl-3-O-(1-carboxyvinyl)-alpha-D-glucosamine + NADPH + H(+)</text>
        <dbReference type="Rhea" id="RHEA:12248"/>
        <dbReference type="ChEBI" id="CHEBI:15378"/>
        <dbReference type="ChEBI" id="CHEBI:57783"/>
        <dbReference type="ChEBI" id="CHEBI:58349"/>
        <dbReference type="ChEBI" id="CHEBI:68483"/>
        <dbReference type="ChEBI" id="CHEBI:70757"/>
        <dbReference type="EC" id="1.3.1.98"/>
    </reaction>
</comment>
<dbReference type="Pfam" id="PF02873">
    <property type="entry name" value="MurB_C"/>
    <property type="match status" value="1"/>
</dbReference>
<dbReference type="InterPro" id="IPR016167">
    <property type="entry name" value="FAD-bd_PCMH_sub1"/>
</dbReference>
<evidence type="ECO:0000256" key="12">
    <source>
        <dbReference type="ARBA" id="ARBA00022984"/>
    </source>
</evidence>
<evidence type="ECO:0000313" key="19">
    <source>
        <dbReference type="EMBL" id="CAB4926749.1"/>
    </source>
</evidence>
<dbReference type="NCBIfam" id="TIGR00179">
    <property type="entry name" value="murB"/>
    <property type="match status" value="1"/>
</dbReference>
<dbReference type="SUPFAM" id="SSF56194">
    <property type="entry name" value="Uridine diphospho-N-Acetylenolpyruvylglucosamine reductase, MurB, C-terminal domain"/>
    <property type="match status" value="1"/>
</dbReference>
<evidence type="ECO:0000256" key="13">
    <source>
        <dbReference type="ARBA" id="ARBA00023002"/>
    </source>
</evidence>
<evidence type="ECO:0000256" key="6">
    <source>
        <dbReference type="ARBA" id="ARBA00022490"/>
    </source>
</evidence>
<dbReference type="GO" id="GO:0051301">
    <property type="term" value="P:cell division"/>
    <property type="evidence" value="ECO:0007669"/>
    <property type="project" value="UniProtKB-KW"/>
</dbReference>
<dbReference type="GO" id="GO:0008762">
    <property type="term" value="F:UDP-N-acetylmuramate dehydrogenase activity"/>
    <property type="evidence" value="ECO:0007669"/>
    <property type="project" value="UniProtKB-EC"/>
</dbReference>
<dbReference type="GO" id="GO:0009252">
    <property type="term" value="P:peptidoglycan biosynthetic process"/>
    <property type="evidence" value="ECO:0007669"/>
    <property type="project" value="UniProtKB-UniPathway"/>
</dbReference>
<dbReference type="Gene3D" id="3.30.43.10">
    <property type="entry name" value="Uridine Diphospho-n-acetylenolpyruvylglucosamine Reductase, domain 2"/>
    <property type="match status" value="1"/>
</dbReference>
<evidence type="ECO:0000256" key="8">
    <source>
        <dbReference type="ARBA" id="ARBA00022630"/>
    </source>
</evidence>
<evidence type="ECO:0000256" key="16">
    <source>
        <dbReference type="ARBA" id="ARBA00048914"/>
    </source>
</evidence>
<keyword evidence="14" id="KW-0131">Cell cycle</keyword>
<dbReference type="HAMAP" id="MF_00037">
    <property type="entry name" value="MurB"/>
    <property type="match status" value="1"/>
</dbReference>
<evidence type="ECO:0000256" key="4">
    <source>
        <dbReference type="ARBA" id="ARBA00004752"/>
    </source>
</evidence>
<evidence type="ECO:0000256" key="2">
    <source>
        <dbReference type="ARBA" id="ARBA00003921"/>
    </source>
</evidence>
<dbReference type="NCBIfam" id="NF010480">
    <property type="entry name" value="PRK13905.1"/>
    <property type="match status" value="1"/>
</dbReference>
<keyword evidence="9" id="KW-0274">FAD</keyword>
<dbReference type="PANTHER" id="PTHR21071:SF4">
    <property type="entry name" value="UDP-N-ACETYLENOLPYRUVOYLGLUCOSAMINE REDUCTASE"/>
    <property type="match status" value="1"/>
</dbReference>
<dbReference type="EC" id="1.3.1.98" evidence="5"/>
<keyword evidence="6" id="KW-0963">Cytoplasm</keyword>
<dbReference type="SUPFAM" id="SSF56176">
    <property type="entry name" value="FAD-binding/transporter-associated domain-like"/>
    <property type="match status" value="1"/>
</dbReference>
<evidence type="ECO:0000256" key="11">
    <source>
        <dbReference type="ARBA" id="ARBA00022960"/>
    </source>
</evidence>
<evidence type="ECO:0000256" key="5">
    <source>
        <dbReference type="ARBA" id="ARBA00012518"/>
    </source>
</evidence>
<sequence>MNRLEAAIAGLVESLGDRAQPAAPLGALTTYRVGGRAAVLVTAESIDDLRAIGDVLSSDVDREIELLVVGRGSNMLVADQGFAGIAVLLGDGLTRVTVDGTTVVAGGAAALPVVARRTVAAGLTGFEWAVGVPGSIGGAVRMNAGGHGSDMAASVSGVRVLDLRTGEDDTMQAVALGFGYRSSSLRSHQVVVDCTLELALGSVEAGESELGDIVRWRREHQPGGANAGSVFTNPIGHSAGRLIDQAGLKGFRLGSAEVSTKHANFIQSEPGGSADDIAALMAEIRRRVLAETDVDLHAETHLVGFDPRAVSDAGAGI</sequence>
<dbReference type="Gene3D" id="3.90.78.10">
    <property type="entry name" value="UDP-N-acetylenolpyruvoylglucosamine reductase, C-terminal domain"/>
    <property type="match status" value="1"/>
</dbReference>
<gene>
    <name evidence="18" type="ORF">UFOPK1392_00910</name>
    <name evidence="19" type="ORF">UFOPK3733_00425</name>
</gene>
<reference evidence="19" key="1">
    <citation type="submission" date="2020-05" db="EMBL/GenBank/DDBJ databases">
        <authorList>
            <person name="Chiriac C."/>
            <person name="Salcher M."/>
            <person name="Ghai R."/>
            <person name="Kavagutti S V."/>
        </authorList>
    </citation>
    <scope>NUCLEOTIDE SEQUENCE</scope>
</reference>
<dbReference type="GO" id="GO:0071949">
    <property type="term" value="F:FAD binding"/>
    <property type="evidence" value="ECO:0007669"/>
    <property type="project" value="InterPro"/>
</dbReference>
<dbReference type="GO" id="GO:0005829">
    <property type="term" value="C:cytosol"/>
    <property type="evidence" value="ECO:0007669"/>
    <property type="project" value="TreeGrafter"/>
</dbReference>
<dbReference type="GO" id="GO:0008360">
    <property type="term" value="P:regulation of cell shape"/>
    <property type="evidence" value="ECO:0007669"/>
    <property type="project" value="UniProtKB-KW"/>
</dbReference>
<evidence type="ECO:0000256" key="14">
    <source>
        <dbReference type="ARBA" id="ARBA00023306"/>
    </source>
</evidence>
<evidence type="ECO:0000256" key="7">
    <source>
        <dbReference type="ARBA" id="ARBA00022618"/>
    </source>
</evidence>